<dbReference type="Pfam" id="PF16976">
    <property type="entry name" value="RcpC"/>
    <property type="match status" value="1"/>
</dbReference>
<sequence length="244" mass="25889">MGRRKFLLPVAALIAALGTLMVFLYAQNADGRAADEYDTVKVLTAVKQVEAGEKFNDAVTAGKFELQPVAKSSLIEGYQTDLSGLSGRVATQTIFTGEQVTTSNWGDQAVASTALAIPEDMMAISVNLTDPGRVSGFVTPGSDVAVYVTLNRVADQVPLAQLLLERVKVIGIGDTSTITSTKTTKDGEQTTEEVPQTLMTLAVNSADAQKVFYAVANGELSVGLLTNKTTVKKSPPTLEQNLFQ</sequence>
<evidence type="ECO:0000259" key="2">
    <source>
        <dbReference type="Pfam" id="PF08666"/>
    </source>
</evidence>
<dbReference type="InterPro" id="IPR017592">
    <property type="entry name" value="Pilus_assmbl_Flp-typ_CpaB"/>
</dbReference>
<dbReference type="RefSeq" id="WP_134717453.1">
    <property type="nucleotide sequence ID" value="NZ_SDKM01000015.1"/>
</dbReference>
<gene>
    <name evidence="4" type="primary">cpaB</name>
    <name evidence="4" type="ORF">EKO23_11760</name>
</gene>
<dbReference type="InterPro" id="IPR031571">
    <property type="entry name" value="RcpC_dom"/>
</dbReference>
<evidence type="ECO:0000313" key="5">
    <source>
        <dbReference type="Proteomes" id="UP000295198"/>
    </source>
</evidence>
<organism evidence="4 5">
    <name type="scientific">Nocardioides guangzhouensis</name>
    <dbReference type="NCBI Taxonomy" id="2497878"/>
    <lineage>
        <taxon>Bacteria</taxon>
        <taxon>Bacillati</taxon>
        <taxon>Actinomycetota</taxon>
        <taxon>Actinomycetes</taxon>
        <taxon>Propionibacteriales</taxon>
        <taxon>Nocardioidaceae</taxon>
        <taxon>Nocardioides</taxon>
    </lineage>
</organism>
<dbReference type="CDD" id="cd11614">
    <property type="entry name" value="SAF_CpaB_FlgA_like"/>
    <property type="match status" value="1"/>
</dbReference>
<keyword evidence="5" id="KW-1185">Reference proteome</keyword>
<dbReference type="OrthoDB" id="5182178at2"/>
<reference evidence="4 5" key="1">
    <citation type="submission" date="2019-01" db="EMBL/GenBank/DDBJ databases">
        <title>Nocardioides guangzhouensis sp. nov., an actinobacterium isolated from soil.</title>
        <authorList>
            <person name="Fu Y."/>
            <person name="Cai Y."/>
            <person name="Lin Z."/>
            <person name="Chen P."/>
        </authorList>
    </citation>
    <scope>NUCLEOTIDE SEQUENCE [LARGE SCALE GENOMIC DNA]</scope>
    <source>
        <strain evidence="4 5">130</strain>
    </source>
</reference>
<comment type="caution">
    <text evidence="4">The sequence shown here is derived from an EMBL/GenBank/DDBJ whole genome shotgun (WGS) entry which is preliminary data.</text>
</comment>
<dbReference type="InterPro" id="IPR013974">
    <property type="entry name" value="SAF"/>
</dbReference>
<feature type="signal peptide" evidence="1">
    <location>
        <begin position="1"/>
        <end position="28"/>
    </location>
</feature>
<keyword evidence="1" id="KW-0732">Signal</keyword>
<accession>A0A4Q4ZCG1</accession>
<proteinExistence type="predicted"/>
<evidence type="ECO:0000256" key="1">
    <source>
        <dbReference type="SAM" id="SignalP"/>
    </source>
</evidence>
<feature type="domain" description="Flp pilus assembly protein RcpC/CpaB" evidence="3">
    <location>
        <begin position="115"/>
        <end position="224"/>
    </location>
</feature>
<name>A0A4Q4ZCG1_9ACTN</name>
<dbReference type="NCBIfam" id="TIGR03177">
    <property type="entry name" value="pilus_cpaB"/>
    <property type="match status" value="1"/>
</dbReference>
<dbReference type="EMBL" id="SDKM01000015">
    <property type="protein sequence ID" value="RYP85673.1"/>
    <property type="molecule type" value="Genomic_DNA"/>
</dbReference>
<dbReference type="Proteomes" id="UP000295198">
    <property type="component" value="Unassembled WGS sequence"/>
</dbReference>
<dbReference type="AlphaFoldDB" id="A0A4Q4ZCG1"/>
<dbReference type="Pfam" id="PF08666">
    <property type="entry name" value="SAF"/>
    <property type="match status" value="1"/>
</dbReference>
<evidence type="ECO:0000259" key="3">
    <source>
        <dbReference type="Pfam" id="PF16976"/>
    </source>
</evidence>
<feature type="chain" id="PRO_5020578717" evidence="1">
    <location>
        <begin position="29"/>
        <end position="244"/>
    </location>
</feature>
<protein>
    <submittedName>
        <fullName evidence="4">Flp pilus assembly protein CpaB</fullName>
    </submittedName>
</protein>
<feature type="domain" description="SAF" evidence="2">
    <location>
        <begin position="41"/>
        <end position="104"/>
    </location>
</feature>
<evidence type="ECO:0000313" key="4">
    <source>
        <dbReference type="EMBL" id="RYP85673.1"/>
    </source>
</evidence>